<gene>
    <name evidence="10" type="ORF">I6N98_09110</name>
</gene>
<keyword evidence="11" id="KW-1185">Reference proteome</keyword>
<reference evidence="10 11" key="1">
    <citation type="submission" date="2020-12" db="EMBL/GenBank/DDBJ databases">
        <authorList>
            <person name="Shan Y."/>
        </authorList>
    </citation>
    <scope>NUCLEOTIDE SEQUENCE [LARGE SCALE GENOMIC DNA]</scope>
    <source>
        <strain evidence="11">csc3.9</strain>
    </source>
</reference>
<dbReference type="Pfam" id="PF02771">
    <property type="entry name" value="Acyl-CoA_dh_N"/>
    <property type="match status" value="1"/>
</dbReference>
<dbReference type="Pfam" id="PF02770">
    <property type="entry name" value="Acyl-CoA_dh_M"/>
    <property type="match status" value="1"/>
</dbReference>
<evidence type="ECO:0000256" key="4">
    <source>
        <dbReference type="ARBA" id="ARBA00022827"/>
    </source>
</evidence>
<keyword evidence="4 6" id="KW-0274">FAD</keyword>
<evidence type="ECO:0000256" key="1">
    <source>
        <dbReference type="ARBA" id="ARBA00001974"/>
    </source>
</evidence>
<evidence type="ECO:0000313" key="10">
    <source>
        <dbReference type="EMBL" id="QQD19969.1"/>
    </source>
</evidence>
<dbReference type="InterPro" id="IPR036250">
    <property type="entry name" value="AcylCo_DH-like_C"/>
</dbReference>
<dbReference type="Gene3D" id="1.10.540.10">
    <property type="entry name" value="Acyl-CoA dehydrogenase/oxidase, N-terminal domain"/>
    <property type="match status" value="1"/>
</dbReference>
<dbReference type="PANTHER" id="PTHR43292">
    <property type="entry name" value="ACYL-COA DEHYDROGENASE"/>
    <property type="match status" value="1"/>
</dbReference>
<dbReference type="InterPro" id="IPR009075">
    <property type="entry name" value="AcylCo_DH/oxidase_C"/>
</dbReference>
<comment type="cofactor">
    <cofactor evidence="1 6">
        <name>FAD</name>
        <dbReference type="ChEBI" id="CHEBI:57692"/>
    </cofactor>
</comment>
<dbReference type="GO" id="GO:0005886">
    <property type="term" value="C:plasma membrane"/>
    <property type="evidence" value="ECO:0007669"/>
    <property type="project" value="TreeGrafter"/>
</dbReference>
<dbReference type="InterPro" id="IPR013786">
    <property type="entry name" value="AcylCoA_DH/ox_N"/>
</dbReference>
<evidence type="ECO:0000256" key="2">
    <source>
        <dbReference type="ARBA" id="ARBA00009347"/>
    </source>
</evidence>
<dbReference type="KEGG" id="snan:I6N98_09110"/>
<evidence type="ECO:0000259" key="9">
    <source>
        <dbReference type="Pfam" id="PF02771"/>
    </source>
</evidence>
<evidence type="ECO:0000259" key="7">
    <source>
        <dbReference type="Pfam" id="PF00441"/>
    </source>
</evidence>
<dbReference type="Gene3D" id="1.20.140.10">
    <property type="entry name" value="Butyryl-CoA Dehydrogenase, subunit A, domain 3"/>
    <property type="match status" value="1"/>
</dbReference>
<dbReference type="Pfam" id="PF00441">
    <property type="entry name" value="Acyl-CoA_dh_1"/>
    <property type="match status" value="1"/>
</dbReference>
<dbReference type="GO" id="GO:0016627">
    <property type="term" value="F:oxidoreductase activity, acting on the CH-CH group of donors"/>
    <property type="evidence" value="ECO:0007669"/>
    <property type="project" value="InterPro"/>
</dbReference>
<dbReference type="Proteomes" id="UP000596063">
    <property type="component" value="Chromosome"/>
</dbReference>
<feature type="domain" description="Acyl-CoA dehydrogenase/oxidase N-terminal" evidence="9">
    <location>
        <begin position="47"/>
        <end position="124"/>
    </location>
</feature>
<keyword evidence="5 6" id="KW-0560">Oxidoreductase</keyword>
<evidence type="ECO:0000256" key="3">
    <source>
        <dbReference type="ARBA" id="ARBA00022630"/>
    </source>
</evidence>
<dbReference type="InterPro" id="IPR046373">
    <property type="entry name" value="Acyl-CoA_Oxase/DH_mid-dom_sf"/>
</dbReference>
<accession>A0A7T4R481</accession>
<dbReference type="EMBL" id="CP066167">
    <property type="protein sequence ID" value="QQD19969.1"/>
    <property type="molecule type" value="Genomic_DNA"/>
</dbReference>
<dbReference type="InterPro" id="IPR052161">
    <property type="entry name" value="Mycobact_Acyl-CoA_DH"/>
</dbReference>
<dbReference type="RefSeq" id="WP_198571450.1">
    <property type="nucleotide sequence ID" value="NZ_CP066167.1"/>
</dbReference>
<dbReference type="InterPro" id="IPR006091">
    <property type="entry name" value="Acyl-CoA_Oxase/DH_mid-dom"/>
</dbReference>
<sequence length="398" mass="43981">MKIDLSTCDLSTFRAQIESFVSGNLSSSLQQAGRLSTSVFCDFRAMMEWQKILHSNGMAAPSWPIEFGGCGWDPERILVFREVCASLDAPQLTSMGIQMLGPILMSYGTDAQKSELLPRILSGEDFWCQGYSEPSAGSDLGSLSTKAERKGDFYVVNGSKIWTSLAHHSNKIFCLVRTAKERSPKNSISFLLIDLDTPGVEVRPIVSLDGAVEQCEVFFTDVKVPVQNIVGEENDGWKVALSLLEHERGGASYYVGLQRKLELIKEFSESYLVGNIVAERCKDELLDIEADVLSLTYLERGIAKSSEGDSRIGALSSLTKLIGTELGQKLDEISLSLRGRDVLVVMEHELDPYYIGERLECDKDAAAFNSYINNRASTIYGGTAEIQRNIIAKKILML</sequence>
<dbReference type="SUPFAM" id="SSF47203">
    <property type="entry name" value="Acyl-CoA dehydrogenase C-terminal domain-like"/>
    <property type="match status" value="1"/>
</dbReference>
<comment type="similarity">
    <text evidence="2 6">Belongs to the acyl-CoA dehydrogenase family.</text>
</comment>
<evidence type="ECO:0000256" key="5">
    <source>
        <dbReference type="ARBA" id="ARBA00023002"/>
    </source>
</evidence>
<dbReference type="GO" id="GO:0050660">
    <property type="term" value="F:flavin adenine dinucleotide binding"/>
    <property type="evidence" value="ECO:0007669"/>
    <property type="project" value="InterPro"/>
</dbReference>
<feature type="domain" description="Acyl-CoA oxidase/dehydrogenase middle" evidence="8">
    <location>
        <begin position="128"/>
        <end position="222"/>
    </location>
</feature>
<evidence type="ECO:0000259" key="8">
    <source>
        <dbReference type="Pfam" id="PF02770"/>
    </source>
</evidence>
<keyword evidence="3 6" id="KW-0285">Flavoprotein</keyword>
<dbReference type="SUPFAM" id="SSF56645">
    <property type="entry name" value="Acyl-CoA dehydrogenase NM domain-like"/>
    <property type="match status" value="1"/>
</dbReference>
<name>A0A7T4R481_9GAMM</name>
<evidence type="ECO:0000256" key="6">
    <source>
        <dbReference type="RuleBase" id="RU362125"/>
    </source>
</evidence>
<proteinExistence type="inferred from homology"/>
<organism evidence="10 11">
    <name type="scientific">Spongiibacter nanhainus</name>
    <dbReference type="NCBI Taxonomy" id="2794344"/>
    <lineage>
        <taxon>Bacteria</taxon>
        <taxon>Pseudomonadati</taxon>
        <taxon>Pseudomonadota</taxon>
        <taxon>Gammaproteobacteria</taxon>
        <taxon>Cellvibrionales</taxon>
        <taxon>Spongiibacteraceae</taxon>
        <taxon>Spongiibacter</taxon>
    </lineage>
</organism>
<evidence type="ECO:0000313" key="11">
    <source>
        <dbReference type="Proteomes" id="UP000596063"/>
    </source>
</evidence>
<dbReference type="AlphaFoldDB" id="A0A7T4R481"/>
<dbReference type="InterPro" id="IPR009100">
    <property type="entry name" value="AcylCoA_DH/oxidase_NM_dom_sf"/>
</dbReference>
<dbReference type="Gene3D" id="2.40.110.10">
    <property type="entry name" value="Butyryl-CoA Dehydrogenase, subunit A, domain 2"/>
    <property type="match status" value="1"/>
</dbReference>
<protein>
    <submittedName>
        <fullName evidence="10">Acyl-CoA dehydrogenase family protein</fullName>
    </submittedName>
</protein>
<dbReference type="InterPro" id="IPR037069">
    <property type="entry name" value="AcylCoA_DH/ox_N_sf"/>
</dbReference>
<dbReference type="PANTHER" id="PTHR43292:SF3">
    <property type="entry name" value="ACYL-COA DEHYDROGENASE FADE29"/>
    <property type="match status" value="1"/>
</dbReference>
<feature type="domain" description="Acyl-CoA dehydrogenase/oxidase C-terminal" evidence="7">
    <location>
        <begin position="234"/>
        <end position="395"/>
    </location>
</feature>